<sequence>MIKNSDGQSNDSKRSFVSNGALATTATALGAGALAGAAVAQNEDEVVVFGDDFQPDVDFDVVSQLSSSAKLDIIEASGSADDVFDDPDDWDVFIINHDLGSDAPTWGLLFTEDLDLSAGDSETMGEDGDIRDPELHLMRIVM</sequence>
<proteinExistence type="predicted"/>
<dbReference type="GeneID" id="39852272"/>
<accession>A0A4D6HQP0</accession>
<evidence type="ECO:0000313" key="1">
    <source>
        <dbReference type="EMBL" id="QCC55382.1"/>
    </source>
</evidence>
<dbReference type="PROSITE" id="PS51318">
    <property type="entry name" value="TAT"/>
    <property type="match status" value="1"/>
</dbReference>
<reference evidence="1 2" key="1">
    <citation type="journal article" date="2019" name="Nat. Commun.">
        <title>A new type of DNA phosphorothioation-based antiviral system in archaea.</title>
        <authorList>
            <person name="Xiong L."/>
            <person name="Liu S."/>
            <person name="Chen S."/>
            <person name="Xiao Y."/>
            <person name="Zhu B."/>
            <person name="Gao Y."/>
            <person name="Zhang Y."/>
            <person name="Chen B."/>
            <person name="Luo J."/>
            <person name="Deng Z."/>
            <person name="Chen X."/>
            <person name="Wang L."/>
            <person name="Chen S."/>
        </authorList>
    </citation>
    <scope>NUCLEOTIDE SEQUENCE [LARGE SCALE GENOMIC DNA]</scope>
    <source>
        <strain evidence="1 2">JCM 10635</strain>
    </source>
</reference>
<evidence type="ECO:0000313" key="2">
    <source>
        <dbReference type="Proteomes" id="UP000296822"/>
    </source>
</evidence>
<protein>
    <submittedName>
        <fullName evidence="1">Calcium-binding protein</fullName>
    </submittedName>
</protein>
<dbReference type="EMBL" id="CP031305">
    <property type="protein sequence ID" value="QCC55382.1"/>
    <property type="molecule type" value="Genomic_DNA"/>
</dbReference>
<dbReference type="InterPro" id="IPR006311">
    <property type="entry name" value="TAT_signal"/>
</dbReference>
<name>A0A4D6HQP0_9EURY</name>
<dbReference type="KEGG" id="nbg:DV706_13455"/>
<gene>
    <name evidence="1" type="ORF">DV706_13455</name>
</gene>
<organism evidence="1 2">
    <name type="scientific">Natronorubrum bangense</name>
    <dbReference type="NCBI Taxonomy" id="61858"/>
    <lineage>
        <taxon>Archaea</taxon>
        <taxon>Methanobacteriati</taxon>
        <taxon>Methanobacteriota</taxon>
        <taxon>Stenosarchaea group</taxon>
        <taxon>Halobacteria</taxon>
        <taxon>Halobacteriales</taxon>
        <taxon>Natrialbaceae</taxon>
        <taxon>Natronorubrum</taxon>
    </lineage>
</organism>
<dbReference type="RefSeq" id="WP_006065579.1">
    <property type="nucleotide sequence ID" value="NZ_CP031305.1"/>
</dbReference>
<dbReference type="Proteomes" id="UP000296822">
    <property type="component" value="Chromosome"/>
</dbReference>
<dbReference type="AlphaFoldDB" id="A0A4D6HQP0"/>